<dbReference type="Proteomes" id="UP000622475">
    <property type="component" value="Unassembled WGS sequence"/>
</dbReference>
<gene>
    <name evidence="2" type="ORF">IRJ16_13060</name>
</gene>
<sequence>MTKELWINLPVKGLNEAIDFFTTIGFAFNKNSPGVSPLTAPIQVGSKAITVMLFQEEAFKATCRNEISDTATGTEVLFSFNLASQAEVDELAAKITNAGGNLFAPPAEFQGWMYGCAFADLDGHRWNALYMDMSKIKA</sequence>
<dbReference type="Gene3D" id="3.10.180.10">
    <property type="entry name" value="2,3-Dihydroxybiphenyl 1,2-Dioxygenase, domain 1"/>
    <property type="match status" value="1"/>
</dbReference>
<accession>A0A929KX59</accession>
<protein>
    <submittedName>
        <fullName evidence="2">Extradiol dioxygenase</fullName>
    </submittedName>
</protein>
<evidence type="ECO:0000259" key="1">
    <source>
        <dbReference type="Pfam" id="PF00903"/>
    </source>
</evidence>
<dbReference type="Pfam" id="PF00903">
    <property type="entry name" value="Glyoxalase"/>
    <property type="match status" value="1"/>
</dbReference>
<reference evidence="2" key="1">
    <citation type="submission" date="2020-10" db="EMBL/GenBank/DDBJ databases">
        <title>Mucilaginibacter mali sp. nov., isolated from rhizosphere soil of apple orchard.</title>
        <authorList>
            <person name="Lee J.-S."/>
            <person name="Kim H.S."/>
            <person name="Kim J.-S."/>
        </authorList>
    </citation>
    <scope>NUCLEOTIDE SEQUENCE</scope>
    <source>
        <strain evidence="2">KCTC 22746</strain>
    </source>
</reference>
<dbReference type="GO" id="GO:0051213">
    <property type="term" value="F:dioxygenase activity"/>
    <property type="evidence" value="ECO:0007669"/>
    <property type="project" value="UniProtKB-KW"/>
</dbReference>
<name>A0A929KX59_9SPHI</name>
<keyword evidence="3" id="KW-1185">Reference proteome</keyword>
<dbReference type="PANTHER" id="PTHR36503">
    <property type="entry name" value="BLR2520 PROTEIN"/>
    <property type="match status" value="1"/>
</dbReference>
<dbReference type="SUPFAM" id="SSF54593">
    <property type="entry name" value="Glyoxalase/Bleomycin resistance protein/Dihydroxybiphenyl dioxygenase"/>
    <property type="match status" value="1"/>
</dbReference>
<dbReference type="InterPro" id="IPR004360">
    <property type="entry name" value="Glyas_Fos-R_dOase_dom"/>
</dbReference>
<evidence type="ECO:0000313" key="3">
    <source>
        <dbReference type="Proteomes" id="UP000622475"/>
    </source>
</evidence>
<feature type="domain" description="Glyoxalase/fosfomycin resistance/dioxygenase" evidence="1">
    <location>
        <begin position="6"/>
        <end position="126"/>
    </location>
</feature>
<organism evidence="2 3">
    <name type="scientific">Mucilaginibacter myungsuensis</name>
    <dbReference type="NCBI Taxonomy" id="649104"/>
    <lineage>
        <taxon>Bacteria</taxon>
        <taxon>Pseudomonadati</taxon>
        <taxon>Bacteroidota</taxon>
        <taxon>Sphingobacteriia</taxon>
        <taxon>Sphingobacteriales</taxon>
        <taxon>Sphingobacteriaceae</taxon>
        <taxon>Mucilaginibacter</taxon>
    </lineage>
</organism>
<proteinExistence type="predicted"/>
<dbReference type="PANTHER" id="PTHR36503:SF2">
    <property type="entry name" value="BLR2408 PROTEIN"/>
    <property type="match status" value="1"/>
</dbReference>
<keyword evidence="2" id="KW-0223">Dioxygenase</keyword>
<evidence type="ECO:0000313" key="2">
    <source>
        <dbReference type="EMBL" id="MBE9662817.1"/>
    </source>
</evidence>
<comment type="caution">
    <text evidence="2">The sequence shown here is derived from an EMBL/GenBank/DDBJ whole genome shotgun (WGS) entry which is preliminary data.</text>
</comment>
<dbReference type="EMBL" id="JADFFL010000004">
    <property type="protein sequence ID" value="MBE9662817.1"/>
    <property type="molecule type" value="Genomic_DNA"/>
</dbReference>
<keyword evidence="2" id="KW-0560">Oxidoreductase</keyword>
<dbReference type="AlphaFoldDB" id="A0A929KX59"/>
<dbReference type="InterPro" id="IPR029068">
    <property type="entry name" value="Glyas_Bleomycin-R_OHBP_Dase"/>
</dbReference>
<dbReference type="RefSeq" id="WP_194112040.1">
    <property type="nucleotide sequence ID" value="NZ_JADFFL010000004.1"/>
</dbReference>